<feature type="transmembrane region" description="Helical" evidence="1">
    <location>
        <begin position="32"/>
        <end position="52"/>
    </location>
</feature>
<dbReference type="EMBL" id="CAEZWJ010000003">
    <property type="protein sequence ID" value="CAB4644669.1"/>
    <property type="molecule type" value="Genomic_DNA"/>
</dbReference>
<keyword evidence="1" id="KW-0472">Membrane</keyword>
<keyword evidence="1" id="KW-1133">Transmembrane helix</keyword>
<reference evidence="2" key="1">
    <citation type="submission" date="2020-05" db="EMBL/GenBank/DDBJ databases">
        <authorList>
            <person name="Chiriac C."/>
            <person name="Salcher M."/>
            <person name="Ghai R."/>
            <person name="Kavagutti S V."/>
        </authorList>
    </citation>
    <scope>NUCLEOTIDE SEQUENCE</scope>
</reference>
<accession>A0A6J6KA34</accession>
<evidence type="ECO:0000313" key="2">
    <source>
        <dbReference type="EMBL" id="CAB4644669.1"/>
    </source>
</evidence>
<proteinExistence type="predicted"/>
<keyword evidence="1" id="KW-0812">Transmembrane</keyword>
<dbReference type="AlphaFoldDB" id="A0A6J6KA34"/>
<evidence type="ECO:0000256" key="1">
    <source>
        <dbReference type="SAM" id="Phobius"/>
    </source>
</evidence>
<sequence>MAVAFRFSSVLAPRHEESRPRLTVVPKEDRRYVVFAVAAASVLLAMGLVVAVRAHMAQQQMKIDKLNYDISRAREHFDTLRAERASLQSPEVLTEQARAMGMVPSQGVTIVNVPAGIAAEVAATVGKVDADVVATSESPLDEFGRLKKTVVGAP</sequence>
<protein>
    <submittedName>
        <fullName evidence="2">Unannotated protein</fullName>
    </submittedName>
</protein>
<organism evidence="2">
    <name type="scientific">freshwater metagenome</name>
    <dbReference type="NCBI Taxonomy" id="449393"/>
    <lineage>
        <taxon>unclassified sequences</taxon>
        <taxon>metagenomes</taxon>
        <taxon>ecological metagenomes</taxon>
    </lineage>
</organism>
<name>A0A6J6KA34_9ZZZZ</name>
<gene>
    <name evidence="2" type="ORF">UFOPK2214_00149</name>
</gene>